<proteinExistence type="predicted"/>
<dbReference type="Proteomes" id="UP001189429">
    <property type="component" value="Unassembled WGS sequence"/>
</dbReference>
<accession>A0ABN9WL20</accession>
<feature type="non-terminal residue" evidence="2">
    <location>
        <position position="1"/>
    </location>
</feature>
<feature type="compositionally biased region" description="Basic residues" evidence="1">
    <location>
        <begin position="1"/>
        <end position="15"/>
    </location>
</feature>
<organism evidence="2 3">
    <name type="scientific">Prorocentrum cordatum</name>
    <dbReference type="NCBI Taxonomy" id="2364126"/>
    <lineage>
        <taxon>Eukaryota</taxon>
        <taxon>Sar</taxon>
        <taxon>Alveolata</taxon>
        <taxon>Dinophyceae</taxon>
        <taxon>Prorocentrales</taxon>
        <taxon>Prorocentraceae</taxon>
        <taxon>Prorocentrum</taxon>
    </lineage>
</organism>
<dbReference type="EMBL" id="CAUYUJ010018918">
    <property type="protein sequence ID" value="CAK0887275.1"/>
    <property type="molecule type" value="Genomic_DNA"/>
</dbReference>
<gene>
    <name evidence="2" type="ORF">PCOR1329_LOCUS68378</name>
</gene>
<evidence type="ECO:0000313" key="2">
    <source>
        <dbReference type="EMBL" id="CAK0887275.1"/>
    </source>
</evidence>
<reference evidence="2" key="1">
    <citation type="submission" date="2023-10" db="EMBL/GenBank/DDBJ databases">
        <authorList>
            <person name="Chen Y."/>
            <person name="Shah S."/>
            <person name="Dougan E. K."/>
            <person name="Thang M."/>
            <person name="Chan C."/>
        </authorList>
    </citation>
    <scope>NUCLEOTIDE SEQUENCE [LARGE SCALE GENOMIC DNA]</scope>
</reference>
<feature type="non-terminal residue" evidence="2">
    <location>
        <position position="144"/>
    </location>
</feature>
<evidence type="ECO:0000256" key="1">
    <source>
        <dbReference type="SAM" id="MobiDB-lite"/>
    </source>
</evidence>
<protein>
    <submittedName>
        <fullName evidence="2">Uncharacterized protein</fullName>
    </submittedName>
</protein>
<sequence>RRRRRRRRRRPRRRPPPPSPSRFAPAAVLPPARSLGLRTLARRTGAQASRPRGVAPPAAMALSRASVLAASAVLCTAAAEAAVSSRGGGFLQSTTAPVQGSPRSLAWTAARCYIPECGCPPYTGAQIPCSEVNAPMGSDWCQDS</sequence>
<feature type="region of interest" description="Disordered" evidence="1">
    <location>
        <begin position="1"/>
        <end position="56"/>
    </location>
</feature>
<name>A0ABN9WL20_9DINO</name>
<keyword evidence="3" id="KW-1185">Reference proteome</keyword>
<evidence type="ECO:0000313" key="3">
    <source>
        <dbReference type="Proteomes" id="UP001189429"/>
    </source>
</evidence>
<comment type="caution">
    <text evidence="2">The sequence shown here is derived from an EMBL/GenBank/DDBJ whole genome shotgun (WGS) entry which is preliminary data.</text>
</comment>